<dbReference type="EMBL" id="BKAU01000001">
    <property type="protein sequence ID" value="GEP95133.1"/>
    <property type="molecule type" value="Genomic_DNA"/>
</dbReference>
<feature type="region of interest" description="Disordered" evidence="1">
    <location>
        <begin position="1"/>
        <end position="46"/>
    </location>
</feature>
<proteinExistence type="predicted"/>
<evidence type="ECO:0000313" key="2">
    <source>
        <dbReference type="EMBL" id="GEP95133.1"/>
    </source>
</evidence>
<accession>A0A512RHF2</accession>
<evidence type="ECO:0000256" key="1">
    <source>
        <dbReference type="SAM" id="MobiDB-lite"/>
    </source>
</evidence>
<feature type="compositionally biased region" description="Basic and acidic residues" evidence="1">
    <location>
        <begin position="36"/>
        <end position="46"/>
    </location>
</feature>
<reference evidence="2 3" key="1">
    <citation type="submission" date="2019-07" db="EMBL/GenBank/DDBJ databases">
        <title>Whole genome shotgun sequence of Chitinophaga cymbidii NBRC 109752.</title>
        <authorList>
            <person name="Hosoyama A."/>
            <person name="Uohara A."/>
            <person name="Ohji S."/>
            <person name="Ichikawa N."/>
        </authorList>
    </citation>
    <scope>NUCLEOTIDE SEQUENCE [LARGE SCALE GENOMIC DNA]</scope>
    <source>
        <strain evidence="2 3">NBRC 109752</strain>
    </source>
</reference>
<gene>
    <name evidence="2" type="ORF">CCY01nite_13930</name>
</gene>
<evidence type="ECO:0000313" key="3">
    <source>
        <dbReference type="Proteomes" id="UP000321436"/>
    </source>
</evidence>
<keyword evidence="3" id="KW-1185">Reference proteome</keyword>
<protein>
    <submittedName>
        <fullName evidence="2">Uncharacterized protein</fullName>
    </submittedName>
</protein>
<dbReference type="Proteomes" id="UP000321436">
    <property type="component" value="Unassembled WGS sequence"/>
</dbReference>
<dbReference type="AlphaFoldDB" id="A0A512RHF2"/>
<comment type="caution">
    <text evidence="2">The sequence shown here is derived from an EMBL/GenBank/DDBJ whole genome shotgun (WGS) entry which is preliminary data.</text>
</comment>
<name>A0A512RHF2_9BACT</name>
<organism evidence="2 3">
    <name type="scientific">Chitinophaga cymbidii</name>
    <dbReference type="NCBI Taxonomy" id="1096750"/>
    <lineage>
        <taxon>Bacteria</taxon>
        <taxon>Pseudomonadati</taxon>
        <taxon>Bacteroidota</taxon>
        <taxon>Chitinophagia</taxon>
        <taxon>Chitinophagales</taxon>
        <taxon>Chitinophagaceae</taxon>
        <taxon>Chitinophaga</taxon>
    </lineage>
</organism>
<sequence>MKMQKRVRSNWRTQGSFKQDDRLVEESGFPEPDWQEYPRDNGKKVY</sequence>